<comment type="subcellular location">
    <subcellularLocation>
        <location evidence="1 6">Membrane</location>
        <topology evidence="1 6">Multi-pass membrane protein</topology>
    </subcellularLocation>
</comment>
<evidence type="ECO:0000256" key="7">
    <source>
        <dbReference type="SAM" id="Phobius"/>
    </source>
</evidence>
<organism evidence="9">
    <name type="scientific">Talaromyces marneffei PM1</name>
    <dbReference type="NCBI Taxonomy" id="1077442"/>
    <lineage>
        <taxon>Eukaryota</taxon>
        <taxon>Fungi</taxon>
        <taxon>Dikarya</taxon>
        <taxon>Ascomycota</taxon>
        <taxon>Pezizomycotina</taxon>
        <taxon>Eurotiomycetes</taxon>
        <taxon>Eurotiomycetidae</taxon>
        <taxon>Eurotiales</taxon>
        <taxon>Trichocomaceae</taxon>
        <taxon>Talaromyces</taxon>
        <taxon>Talaromyces sect. Talaromyces</taxon>
    </lineage>
</organism>
<reference key="1">
    <citation type="journal article" date="2014" name="PLoS Genet.">
        <title>Signature Gene Expression Reveals Novel Clues to the Molecular Mechanisms of Dimorphic Transition in Penicillium marneffei.</title>
        <authorList>
            <person name="Yang E."/>
            <person name="Wang G."/>
            <person name="Cai J."/>
            <person name="Woo P.C."/>
            <person name="Lau S.K."/>
            <person name="Yuen K.-Y."/>
            <person name="Chow W.-N."/>
            <person name="Lin X."/>
        </authorList>
    </citation>
    <scope>NUCLEOTIDE SEQUENCE [LARGE SCALE GENOMIC DNA]</scope>
    <source>
        <strain>PM1</strain>
    </source>
</reference>
<dbReference type="AlphaFoldDB" id="A0A093VFX6"/>
<dbReference type="GO" id="GO:0032979">
    <property type="term" value="P:protein insertion into mitochondrial inner membrane from matrix"/>
    <property type="evidence" value="ECO:0007669"/>
    <property type="project" value="TreeGrafter"/>
</dbReference>
<feature type="transmembrane region" description="Helical" evidence="7">
    <location>
        <begin position="60"/>
        <end position="81"/>
    </location>
</feature>
<evidence type="ECO:0000256" key="2">
    <source>
        <dbReference type="ARBA" id="ARBA00009877"/>
    </source>
</evidence>
<keyword evidence="5 7" id="KW-0472">Membrane</keyword>
<evidence type="ECO:0000313" key="9">
    <source>
        <dbReference type="EMBL" id="KFX51060.1"/>
    </source>
</evidence>
<dbReference type="GO" id="GO:0005743">
    <property type="term" value="C:mitochondrial inner membrane"/>
    <property type="evidence" value="ECO:0007669"/>
    <property type="project" value="TreeGrafter"/>
</dbReference>
<reference evidence="9" key="2">
    <citation type="journal article" date="2014" name="PLoS Genet.">
        <title>Signature gene expression reveals novel clues to the molecular mechanisms of dimorphic transition in Penicillium marneffei.</title>
        <authorList>
            <person name="Yang E."/>
            <person name="Wang G."/>
            <person name="Cai J."/>
            <person name="Woo P.C."/>
            <person name="Lau S.K."/>
            <person name="Yuen K.-Y."/>
            <person name="Chow W.-N."/>
            <person name="Lin X."/>
        </authorList>
    </citation>
    <scope>NUCLEOTIDE SEQUENCE</scope>
    <source>
        <strain evidence="9">PM1</strain>
    </source>
</reference>
<dbReference type="GO" id="GO:0032977">
    <property type="term" value="F:membrane insertase activity"/>
    <property type="evidence" value="ECO:0007669"/>
    <property type="project" value="InterPro"/>
</dbReference>
<proteinExistence type="inferred from homology"/>
<dbReference type="EMBL" id="JPOX01000006">
    <property type="protein sequence ID" value="KFX51060.1"/>
    <property type="molecule type" value="Genomic_DNA"/>
</dbReference>
<evidence type="ECO:0000256" key="5">
    <source>
        <dbReference type="ARBA" id="ARBA00023136"/>
    </source>
</evidence>
<evidence type="ECO:0000259" key="8">
    <source>
        <dbReference type="Pfam" id="PF02096"/>
    </source>
</evidence>
<keyword evidence="3 6" id="KW-0812">Transmembrane</keyword>
<dbReference type="PANTHER" id="PTHR12428">
    <property type="entry name" value="OXA1"/>
    <property type="match status" value="1"/>
</dbReference>
<evidence type="ECO:0000256" key="6">
    <source>
        <dbReference type="RuleBase" id="RU003945"/>
    </source>
</evidence>
<comment type="similarity">
    <text evidence="2 6">Belongs to the OXA1/ALB3/YidC family.</text>
</comment>
<dbReference type="InterPro" id="IPR001708">
    <property type="entry name" value="YidC/ALB3/OXA1/COX18"/>
</dbReference>
<dbReference type="Pfam" id="PF02096">
    <property type="entry name" value="60KD_IMP"/>
    <property type="match status" value="1"/>
</dbReference>
<keyword evidence="4 7" id="KW-1133">Transmembrane helix</keyword>
<dbReference type="HOGENOM" id="CLU_029282_1_2_1"/>
<protein>
    <submittedName>
        <fullName evidence="9">Mitochondrial inner membrane protein COX18</fullName>
    </submittedName>
</protein>
<comment type="caution">
    <text evidence="9">The sequence shown here is derived from an EMBL/GenBank/DDBJ whole genome shotgun (WGS) entry which is preliminary data.</text>
</comment>
<accession>A0A093VFX6</accession>
<dbReference type="InterPro" id="IPR028055">
    <property type="entry name" value="YidC/Oxa/ALB_C"/>
</dbReference>
<dbReference type="PANTHER" id="PTHR12428:SF65">
    <property type="entry name" value="CYTOCHROME C OXIDASE ASSEMBLY PROTEIN COX18, MITOCHONDRIAL"/>
    <property type="match status" value="1"/>
</dbReference>
<gene>
    <name evidence="9" type="ORF">GQ26_0063080</name>
</gene>
<evidence type="ECO:0000256" key="4">
    <source>
        <dbReference type="ARBA" id="ARBA00022989"/>
    </source>
</evidence>
<sequence length="340" mass="37800">MRPLSTPRWSQLRRPVATPTILSHRVRNFHATQPAPFVAEAVTVAIDSLHGLHTLTGLPWAASIPLAAFIVRMVIAGPLVIMSRVNIRQKHEVSPLIVCMKKHYEDAIRAKHLEDRLHMRDRAAEKQMAQEMHKRAIAVYKEWNIPTYPQYLPLLQIPIWLSLMEGIRNMCGVNMGLLRYFVPASNGNGGHAVNLPGMEPSLANEGALWFPDLLAGDSTYILPLILSLSIIANVRTGFKTMSFAEASDHSIFRMATMVSAVTMKQLLTVGALWIGYTASVTGMPAGMMLYWIASTNTATLQAWFLDKFLFASKPLSGLQGMHVRVLKPGEKKPPVKSMLE</sequence>
<evidence type="ECO:0000256" key="3">
    <source>
        <dbReference type="ARBA" id="ARBA00022692"/>
    </source>
</evidence>
<name>A0A093VFX6_TALMA</name>
<feature type="domain" description="Membrane insertase YidC/Oxa/ALB C-terminal" evidence="8">
    <location>
        <begin position="60"/>
        <end position="306"/>
    </location>
</feature>
<evidence type="ECO:0000256" key="1">
    <source>
        <dbReference type="ARBA" id="ARBA00004141"/>
    </source>
</evidence>
<dbReference type="eggNOG" id="KOG1239">
    <property type="taxonomic scope" value="Eukaryota"/>
</dbReference>
<dbReference type="GO" id="GO:0033617">
    <property type="term" value="P:mitochondrial respiratory chain complex IV assembly"/>
    <property type="evidence" value="ECO:0007669"/>
    <property type="project" value="TreeGrafter"/>
</dbReference>